<sequence>MFRFVLLLSPFVAKVSEPLVPSDEWCGGPHLHETFVSFQPRATAATGSLLCRGRHFRSRQPQSCRGEFSGPPVVIMAGFKLRAWIVVREHRTTRAAPLVPGHAPR</sequence>
<protein>
    <recommendedName>
        <fullName evidence="4">Secreted protein</fullName>
    </recommendedName>
</protein>
<keyword evidence="1" id="KW-0732">Signal</keyword>
<dbReference type="AlphaFoldDB" id="A0AAV7R0W7"/>
<accession>A0AAV7R0W7</accession>
<name>A0AAV7R0W7_PLEWA</name>
<feature type="chain" id="PRO_5043720282" description="Secreted protein" evidence="1">
    <location>
        <begin position="19"/>
        <end position="105"/>
    </location>
</feature>
<comment type="caution">
    <text evidence="2">The sequence shown here is derived from an EMBL/GenBank/DDBJ whole genome shotgun (WGS) entry which is preliminary data.</text>
</comment>
<evidence type="ECO:0008006" key="4">
    <source>
        <dbReference type="Google" id="ProtNLM"/>
    </source>
</evidence>
<evidence type="ECO:0000313" key="3">
    <source>
        <dbReference type="Proteomes" id="UP001066276"/>
    </source>
</evidence>
<organism evidence="2 3">
    <name type="scientific">Pleurodeles waltl</name>
    <name type="common">Iberian ribbed newt</name>
    <dbReference type="NCBI Taxonomy" id="8319"/>
    <lineage>
        <taxon>Eukaryota</taxon>
        <taxon>Metazoa</taxon>
        <taxon>Chordata</taxon>
        <taxon>Craniata</taxon>
        <taxon>Vertebrata</taxon>
        <taxon>Euteleostomi</taxon>
        <taxon>Amphibia</taxon>
        <taxon>Batrachia</taxon>
        <taxon>Caudata</taxon>
        <taxon>Salamandroidea</taxon>
        <taxon>Salamandridae</taxon>
        <taxon>Pleurodelinae</taxon>
        <taxon>Pleurodeles</taxon>
    </lineage>
</organism>
<evidence type="ECO:0000256" key="1">
    <source>
        <dbReference type="SAM" id="SignalP"/>
    </source>
</evidence>
<dbReference type="Proteomes" id="UP001066276">
    <property type="component" value="Chromosome 6"/>
</dbReference>
<feature type="signal peptide" evidence="1">
    <location>
        <begin position="1"/>
        <end position="18"/>
    </location>
</feature>
<proteinExistence type="predicted"/>
<gene>
    <name evidence="2" type="ORF">NDU88_012173</name>
</gene>
<keyword evidence="3" id="KW-1185">Reference proteome</keyword>
<dbReference type="EMBL" id="JANPWB010000010">
    <property type="protein sequence ID" value="KAJ1145890.1"/>
    <property type="molecule type" value="Genomic_DNA"/>
</dbReference>
<evidence type="ECO:0000313" key="2">
    <source>
        <dbReference type="EMBL" id="KAJ1145890.1"/>
    </source>
</evidence>
<reference evidence="2" key="1">
    <citation type="journal article" date="2022" name="bioRxiv">
        <title>Sequencing and chromosome-scale assembly of the giantPleurodeles waltlgenome.</title>
        <authorList>
            <person name="Brown T."/>
            <person name="Elewa A."/>
            <person name="Iarovenko S."/>
            <person name="Subramanian E."/>
            <person name="Araus A.J."/>
            <person name="Petzold A."/>
            <person name="Susuki M."/>
            <person name="Suzuki K.-i.T."/>
            <person name="Hayashi T."/>
            <person name="Toyoda A."/>
            <person name="Oliveira C."/>
            <person name="Osipova E."/>
            <person name="Leigh N.D."/>
            <person name="Simon A."/>
            <person name="Yun M.H."/>
        </authorList>
    </citation>
    <scope>NUCLEOTIDE SEQUENCE</scope>
    <source>
        <strain evidence="2">20211129_DDA</strain>
        <tissue evidence="2">Liver</tissue>
    </source>
</reference>